<dbReference type="EC" id="3.4.24.56" evidence="1"/>
<reference evidence="1" key="1">
    <citation type="submission" date="2022-04" db="EMBL/GenBank/DDBJ databases">
        <title>Genome of the entomopathogenic fungus Entomophthora muscae.</title>
        <authorList>
            <person name="Elya C."/>
            <person name="Lovett B.R."/>
            <person name="Lee E."/>
            <person name="Macias A.M."/>
            <person name="Hajek A.E."/>
            <person name="De Bivort B.L."/>
            <person name="Kasson M.T."/>
            <person name="De Fine Licht H.H."/>
            <person name="Stajich J.E."/>
        </authorList>
    </citation>
    <scope>NUCLEOTIDE SEQUENCE</scope>
    <source>
        <strain evidence="1">Berkeley</strain>
    </source>
</reference>
<evidence type="ECO:0000313" key="2">
    <source>
        <dbReference type="Proteomes" id="UP001165960"/>
    </source>
</evidence>
<organism evidence="1 2">
    <name type="scientific">Entomophthora muscae</name>
    <dbReference type="NCBI Taxonomy" id="34485"/>
    <lineage>
        <taxon>Eukaryota</taxon>
        <taxon>Fungi</taxon>
        <taxon>Fungi incertae sedis</taxon>
        <taxon>Zoopagomycota</taxon>
        <taxon>Entomophthoromycotina</taxon>
        <taxon>Entomophthoromycetes</taxon>
        <taxon>Entomophthorales</taxon>
        <taxon>Entomophthoraceae</taxon>
        <taxon>Entomophthora</taxon>
    </lineage>
</organism>
<keyword evidence="2" id="KW-1185">Reference proteome</keyword>
<comment type="caution">
    <text evidence="1">The sequence shown here is derived from an EMBL/GenBank/DDBJ whole genome shotgun (WGS) entry which is preliminary data.</text>
</comment>
<dbReference type="EMBL" id="QTSX02006650">
    <property type="protein sequence ID" value="KAJ9052523.1"/>
    <property type="molecule type" value="Genomic_DNA"/>
</dbReference>
<evidence type="ECO:0000313" key="1">
    <source>
        <dbReference type="EMBL" id="KAJ9052523.1"/>
    </source>
</evidence>
<accession>A0ACC2RR64</accession>
<dbReference type="Proteomes" id="UP001165960">
    <property type="component" value="Unassembled WGS sequence"/>
</dbReference>
<name>A0ACC2RR64_9FUNG</name>
<protein>
    <submittedName>
        <fullName evidence="1">Metalloprotease</fullName>
        <ecNumber evidence="1">3.4.24.56</ecNumber>
    </submittedName>
</protein>
<keyword evidence="1" id="KW-0645">Protease</keyword>
<gene>
    <name evidence="1" type="primary">STE23_81</name>
    <name evidence="1" type="ORF">DSO57_1033296</name>
</gene>
<sequence length="621" mass="72426">MTDFGFFEIRIILTSQGIDKASDIIDIVMQTIELIREKDTWKQYFVEFRKLYKMKWLSDIEEKAVDQVKDLANLMHYVRPNNTLFHYNFYKVTVILNTMRRENLRVMLSTKSASTNRREPIFGANYSIHQIPSTKIVINPQLPTKNPFVSEKFKTRPSDLPDYFETDFYNPKPIILDQSGELWALPTQSLTSFAFLSIKLAHPPTLFQYAMLNLLAEIKVREHSELDYQLTLAQYKYSIEPTPSCLEFFIQGFSDKLPVLLEKIVLMMYKPQVTDESFLIHKEIVSRRFENDLMEKPIHQAFSKLKYALGKEDWSTEELVLATKAINISQLREFASRMFDKGSAQFYLQGNLDLEKLLETYRTTVRNLLLYDAPQLTPSPHPFPEKFVHGTSFYHRFRITDPQEKNSGLAVYLHTFNDKTPKAESLTRMALYLLKESFFEQIRFVEKLGYDHHIDIFTGPSGGGLLITLQGPVDPGLAEIRLENIFLAMRNLIRKMSDEEFSARVKLFIAHSALYDEATRAQEYWQQIRKGIPPVARKFAMKQNYRQILRENILAFLNTFVIDIGPRRRKLSIHAIAHRIPSLEGERWMSCGHRISQLRSWRGYQAKYGDKAFDDAISALV</sequence>
<keyword evidence="1" id="KW-0482">Metalloprotease</keyword>
<keyword evidence="1" id="KW-0378">Hydrolase</keyword>
<proteinExistence type="predicted"/>